<evidence type="ECO:0000313" key="2">
    <source>
        <dbReference type="EMBL" id="CAE2211314.1"/>
    </source>
</evidence>
<keyword evidence="1" id="KW-0732">Signal</keyword>
<dbReference type="AlphaFoldDB" id="A0A7S4HWS5"/>
<dbReference type="EMBL" id="HBKQ01006952">
    <property type="protein sequence ID" value="CAE2211314.1"/>
    <property type="molecule type" value="Transcribed_RNA"/>
</dbReference>
<reference evidence="2" key="1">
    <citation type="submission" date="2021-01" db="EMBL/GenBank/DDBJ databases">
        <authorList>
            <person name="Corre E."/>
            <person name="Pelletier E."/>
            <person name="Niang G."/>
            <person name="Scheremetjew M."/>
            <person name="Finn R."/>
            <person name="Kale V."/>
            <person name="Holt S."/>
            <person name="Cochrane G."/>
            <person name="Meng A."/>
            <person name="Brown T."/>
            <person name="Cohen L."/>
        </authorList>
    </citation>
    <scope>NUCLEOTIDE SEQUENCE</scope>
    <source>
        <strain evidence="2">Isolate 1302-5</strain>
    </source>
</reference>
<feature type="chain" id="PRO_5031348071" evidence="1">
    <location>
        <begin position="21"/>
        <end position="435"/>
    </location>
</feature>
<sequence>MLKAAAMVKRCLLLLTTARALRVDAAIAVNRIFLGVSSGSTATSARLTSTTRLNLFDNEMMDRRTAVASSLFFPLTLSPAISRGEDFSLPQGEGSSEGLASVTRSALGQSVRRGAVRSAQVADRLDLGWERFSDSLRNQNRCDPTTNRRMFDNGKRRDGTSIGNPVLGALCDPVPLRPLDVNVANLIMKLAEEAAEDLLLPAPGKDSIKGGVDEVKKLVKPSFLRAAGAAGGAAASNDDAENQRKIQEYNLDIYSSMRSYGDFVVGGKQLGRRELALAARNFESSWGSRMLNALAQGGSKKNFVTSFPLPDTWENEEVPYRKEDLLDGLGKVCVAFAKLQEGGIIGHWEVSIPEDDYGSVVTIAVDDDVSIEAQVLLREQGRLLGGSAVSALAQSALNEAKISFHIDSYFIDPKTTRQELYQPTQTLVSLSDLGE</sequence>
<gene>
    <name evidence="2" type="ORF">OAUR00152_LOCUS4646</name>
</gene>
<protein>
    <submittedName>
        <fullName evidence="2">Uncharacterized protein</fullName>
    </submittedName>
</protein>
<feature type="signal peptide" evidence="1">
    <location>
        <begin position="1"/>
        <end position="20"/>
    </location>
</feature>
<evidence type="ECO:0000256" key="1">
    <source>
        <dbReference type="SAM" id="SignalP"/>
    </source>
</evidence>
<accession>A0A7S4HWS5</accession>
<proteinExistence type="predicted"/>
<name>A0A7S4HWS5_9STRA</name>
<organism evidence="2">
    <name type="scientific">Odontella aurita</name>
    <dbReference type="NCBI Taxonomy" id="265563"/>
    <lineage>
        <taxon>Eukaryota</taxon>
        <taxon>Sar</taxon>
        <taxon>Stramenopiles</taxon>
        <taxon>Ochrophyta</taxon>
        <taxon>Bacillariophyta</taxon>
        <taxon>Mediophyceae</taxon>
        <taxon>Biddulphiophycidae</taxon>
        <taxon>Eupodiscales</taxon>
        <taxon>Odontellaceae</taxon>
        <taxon>Odontella</taxon>
    </lineage>
</organism>